<keyword evidence="1" id="KW-0472">Membrane</keyword>
<protein>
    <submittedName>
        <fullName evidence="2">Uncharacterized protein</fullName>
    </submittedName>
</protein>
<dbReference type="Proteomes" id="UP000262056">
    <property type="component" value="Unassembled WGS sequence"/>
</dbReference>
<name>A0A656PND3_UNCKA</name>
<sequence>MSRNCPQCGRNLSKADVYFCSSCGAVVGNSAEVMNKRYYQVYNVALSAKNITASSFSFWGLLAGAGVFLLLSASAILSSYLMGSAVSNGKTMLETAFPNAVVQSEELQAPVEATVPAPAEKGIEVESFLPFDTNFAAVFYSPSDFTDALDFFGVENSFDLDFLKNSNRPPFVVMVDPATNEAEEENGIGILFFPGNTVPEGSYKKYISGEFSETSLDGLVIVTNRSEMRNEIAGVSKGLKKGLNLNSLYVNIKNKIPEIVRSKIFVFTDAGVGYVNKFDVGAMPETLKTLVLNYMGSGSYYGFLKYE</sequence>
<evidence type="ECO:0000313" key="3">
    <source>
        <dbReference type="Proteomes" id="UP000262056"/>
    </source>
</evidence>
<keyword evidence="1" id="KW-1133">Transmembrane helix</keyword>
<proteinExistence type="predicted"/>
<accession>A0A656PND3</accession>
<evidence type="ECO:0000256" key="1">
    <source>
        <dbReference type="SAM" id="Phobius"/>
    </source>
</evidence>
<comment type="caution">
    <text evidence="2">The sequence shown here is derived from an EMBL/GenBank/DDBJ whole genome shotgun (WGS) entry which is preliminary data.</text>
</comment>
<keyword evidence="1" id="KW-0812">Transmembrane</keyword>
<organism evidence="2 3">
    <name type="scientific">candidate division WWE3 bacterium</name>
    <dbReference type="NCBI Taxonomy" id="2053526"/>
    <lineage>
        <taxon>Bacteria</taxon>
        <taxon>Katanobacteria</taxon>
    </lineage>
</organism>
<dbReference type="EMBL" id="DQFB01000003">
    <property type="protein sequence ID" value="HCQ40340.1"/>
    <property type="molecule type" value="Genomic_DNA"/>
</dbReference>
<reference evidence="2 3" key="1">
    <citation type="journal article" date="2018" name="Nat. Biotechnol.">
        <title>A standardized bacterial taxonomy based on genome phylogeny substantially revises the tree of life.</title>
        <authorList>
            <person name="Parks D.H."/>
            <person name="Chuvochina M."/>
            <person name="Waite D.W."/>
            <person name="Rinke C."/>
            <person name="Skarshewski A."/>
            <person name="Chaumeil P.A."/>
            <person name="Hugenholtz P."/>
        </authorList>
    </citation>
    <scope>NUCLEOTIDE SEQUENCE [LARGE SCALE GENOMIC DNA]</scope>
    <source>
        <strain evidence="2">UBA12021</strain>
    </source>
</reference>
<feature type="transmembrane region" description="Helical" evidence="1">
    <location>
        <begin position="56"/>
        <end position="82"/>
    </location>
</feature>
<dbReference type="AlphaFoldDB" id="A0A656PND3"/>
<gene>
    <name evidence="2" type="ORF">DIU24_01345</name>
</gene>
<evidence type="ECO:0000313" key="2">
    <source>
        <dbReference type="EMBL" id="HCQ40340.1"/>
    </source>
</evidence>